<feature type="domain" description="TonB-dependent receptor-like beta-barrel" evidence="19">
    <location>
        <begin position="235"/>
        <end position="692"/>
    </location>
</feature>
<dbReference type="SUPFAM" id="SSF56935">
    <property type="entry name" value="Porins"/>
    <property type="match status" value="1"/>
</dbReference>
<reference evidence="21 22" key="1">
    <citation type="journal article" date="2012" name="J. Bacteriol.">
        <title>Genome Sequence of Gallaecimonas xiamenensis Type Strain 3-C-1.</title>
        <authorList>
            <person name="Lai Q."/>
            <person name="Wang L."/>
            <person name="Wang W."/>
            <person name="Shao Z."/>
        </authorList>
    </citation>
    <scope>NUCLEOTIDE SEQUENCE [LARGE SCALE GENOMIC DNA]</scope>
    <source>
        <strain evidence="21 22">3-C-1</strain>
    </source>
</reference>
<dbReference type="STRING" id="745411.B3C1_01445"/>
<keyword evidence="6 15" id="KW-0812">Transmembrane</keyword>
<evidence type="ECO:0000256" key="3">
    <source>
        <dbReference type="ARBA" id="ARBA00022448"/>
    </source>
</evidence>
<dbReference type="PROSITE" id="PS52016">
    <property type="entry name" value="TONB_DEPENDENT_REC_3"/>
    <property type="match status" value="1"/>
</dbReference>
<name>K2K3C2_9GAMM</name>
<keyword evidence="12 21" id="KW-0675">Receptor</keyword>
<evidence type="ECO:0000256" key="9">
    <source>
        <dbReference type="ARBA" id="ARBA00023065"/>
    </source>
</evidence>
<organism evidence="21 22">
    <name type="scientific">Gallaecimonas xiamenensis 3-C-1</name>
    <dbReference type="NCBI Taxonomy" id="745411"/>
    <lineage>
        <taxon>Bacteria</taxon>
        <taxon>Pseudomonadati</taxon>
        <taxon>Pseudomonadota</taxon>
        <taxon>Gammaproteobacteria</taxon>
        <taxon>Enterobacterales</taxon>
        <taxon>Gallaecimonadaceae</taxon>
        <taxon>Gallaecimonas</taxon>
    </lineage>
</organism>
<dbReference type="InterPro" id="IPR037066">
    <property type="entry name" value="Plug_dom_sf"/>
</dbReference>
<dbReference type="FunFam" id="2.170.130.10:FF:000011">
    <property type="entry name" value="TonB-dependent siderophore receptor"/>
    <property type="match status" value="1"/>
</dbReference>
<dbReference type="GO" id="GO:0015344">
    <property type="term" value="F:siderophore uptake transmembrane transporter activity"/>
    <property type="evidence" value="ECO:0007669"/>
    <property type="project" value="TreeGrafter"/>
</dbReference>
<evidence type="ECO:0000256" key="1">
    <source>
        <dbReference type="ARBA" id="ARBA00004571"/>
    </source>
</evidence>
<comment type="subcellular location">
    <subcellularLocation>
        <location evidence="1 15">Cell outer membrane</location>
        <topology evidence="1 15">Multi-pass membrane protein</topology>
    </subcellularLocation>
</comment>
<dbReference type="GO" id="GO:0038023">
    <property type="term" value="F:signaling receptor activity"/>
    <property type="evidence" value="ECO:0007669"/>
    <property type="project" value="InterPro"/>
</dbReference>
<dbReference type="InterPro" id="IPR010105">
    <property type="entry name" value="TonB_sidphr_rcpt"/>
</dbReference>
<feature type="domain" description="TonB-dependent receptor plug" evidence="20">
    <location>
        <begin position="42"/>
        <end position="144"/>
    </location>
</feature>
<keyword evidence="7 18" id="KW-0732">Signal</keyword>
<dbReference type="InterPro" id="IPR000531">
    <property type="entry name" value="Beta-barrel_TonB"/>
</dbReference>
<evidence type="ECO:0000259" key="19">
    <source>
        <dbReference type="Pfam" id="PF00593"/>
    </source>
</evidence>
<dbReference type="CDD" id="cd01347">
    <property type="entry name" value="ligand_gated_channel"/>
    <property type="match status" value="1"/>
</dbReference>
<evidence type="ECO:0000256" key="13">
    <source>
        <dbReference type="ARBA" id="ARBA00023237"/>
    </source>
</evidence>
<comment type="caution">
    <text evidence="21">The sequence shown here is derived from an EMBL/GenBank/DDBJ whole genome shotgun (WGS) entry which is preliminary data.</text>
</comment>
<dbReference type="AlphaFoldDB" id="K2K3C2"/>
<dbReference type="InterPro" id="IPR039426">
    <property type="entry name" value="TonB-dep_rcpt-like"/>
</dbReference>
<dbReference type="FunFam" id="2.40.170.20:FF:000007">
    <property type="entry name" value="Ferric aerobactin receptor"/>
    <property type="match status" value="1"/>
</dbReference>
<dbReference type="OrthoDB" id="8670144at2"/>
<dbReference type="NCBIfam" id="TIGR01783">
    <property type="entry name" value="TonB-siderophor"/>
    <property type="match status" value="1"/>
</dbReference>
<dbReference type="PANTHER" id="PTHR30069:SF42">
    <property type="entry name" value="FERRIC AEROBACTIN RECEPTOR"/>
    <property type="match status" value="1"/>
</dbReference>
<dbReference type="Pfam" id="PF00593">
    <property type="entry name" value="TonB_dep_Rec_b-barrel"/>
    <property type="match status" value="1"/>
</dbReference>
<accession>K2K3C2</accession>
<evidence type="ECO:0000256" key="17">
    <source>
        <dbReference type="RuleBase" id="RU003357"/>
    </source>
</evidence>
<evidence type="ECO:0000313" key="22">
    <source>
        <dbReference type="Proteomes" id="UP000006755"/>
    </source>
</evidence>
<feature type="short sequence motif" description="TonB box" evidence="16">
    <location>
        <begin position="29"/>
        <end position="35"/>
    </location>
</feature>
<keyword evidence="13 15" id="KW-0998">Cell outer membrane</keyword>
<dbReference type="PROSITE" id="PS00430">
    <property type="entry name" value="TONB_DEPENDENT_REC_1"/>
    <property type="match status" value="1"/>
</dbReference>
<dbReference type="eggNOG" id="COG4206">
    <property type="taxonomic scope" value="Bacteria"/>
</dbReference>
<evidence type="ECO:0000256" key="2">
    <source>
        <dbReference type="ARBA" id="ARBA00009810"/>
    </source>
</evidence>
<dbReference type="Gene3D" id="2.40.170.20">
    <property type="entry name" value="TonB-dependent receptor, beta-barrel domain"/>
    <property type="match status" value="1"/>
</dbReference>
<evidence type="ECO:0000256" key="4">
    <source>
        <dbReference type="ARBA" id="ARBA00022452"/>
    </source>
</evidence>
<evidence type="ECO:0000256" key="11">
    <source>
        <dbReference type="ARBA" id="ARBA00023136"/>
    </source>
</evidence>
<dbReference type="EMBL" id="AMRI01000002">
    <property type="protein sequence ID" value="EKE77434.1"/>
    <property type="molecule type" value="Genomic_DNA"/>
</dbReference>
<dbReference type="GO" id="GO:0009279">
    <property type="term" value="C:cell outer membrane"/>
    <property type="evidence" value="ECO:0007669"/>
    <property type="project" value="UniProtKB-SubCell"/>
</dbReference>
<comment type="similarity">
    <text evidence="2 15 17">Belongs to the TonB-dependent receptor family.</text>
</comment>
<sequence length="735" mass="80509">MTSPKSFALAPLALALAMPALADDNSTETLVVTASRAPQQISDIAATVWVISGDDLRAKIDTGSDLKDALARLIPSLDAGSQSRTNYAQNMRGRGVLVMIDGVSLNSTRGISRQFESIDPFNIARIEVLSGATAIYGGGATGGIINIITKSADSQELALESQVSVQSGFETSDDYQWKLAQSISGGTDSLKGRLAVAYEKIGGLYNADGDLVLPDITQNSSQFSDALDLMGKLEWQLAEHQQLSFTGQYYDNEQDSDYGVYLGPNLAGLSDPSVIEPRKGLSLDKQPQTRRHQFNLTYNNSDLLGQQLMVQLYDRSEAIRFFPFPSTYRPFGQTLPMIGASQQDTDIQGAKLVMLSDWQNLRLTYGVDAEKESFTANQRIYSASAALASGGLDYQLERTLKRYPDIDNRSLAAFAQAQWALTDNLKLNGGLRFQNIENKVGSIVPILQQYLGDLGVYQQLGMQAQADAVPGGKADYDVWTGNLGLVYQLAAGQQLWANYSEGFDLPDPAKYYGNGVYDQSGSGPVLLQGVSVADNKLKGIKTDSMELGWRLSDGGLDLQVAAYYSQSDKTISYDRTNLAVKVNDDKTRIYGLEAKADYQFDQGYYSGASFHVLKSETKAGSDWQKLTASTASPNSATLYGGWRGDKTWVDLNWQFLANYNAQGQHLEGYDVLNLGVGYQLPAGELRFGVQNLLNEDYETLWSQRAQILYANLSNPALFSYEGRGRTYALSYSLNW</sequence>
<proteinExistence type="inferred from homology"/>
<evidence type="ECO:0000256" key="16">
    <source>
        <dbReference type="PROSITE-ProRule" id="PRU10143"/>
    </source>
</evidence>
<evidence type="ECO:0000256" key="14">
    <source>
        <dbReference type="ARBA" id="ARBA00072094"/>
    </source>
</evidence>
<evidence type="ECO:0000256" key="18">
    <source>
        <dbReference type="SAM" id="SignalP"/>
    </source>
</evidence>
<keyword evidence="11 15" id="KW-0472">Membrane</keyword>
<protein>
    <recommendedName>
        <fullName evidence="14">Ferric aerobactin receptor</fullName>
    </recommendedName>
</protein>
<dbReference type="Pfam" id="PF07715">
    <property type="entry name" value="Plug"/>
    <property type="match status" value="1"/>
</dbReference>
<evidence type="ECO:0000256" key="8">
    <source>
        <dbReference type="ARBA" id="ARBA00023004"/>
    </source>
</evidence>
<evidence type="ECO:0000259" key="20">
    <source>
        <dbReference type="Pfam" id="PF07715"/>
    </source>
</evidence>
<evidence type="ECO:0000256" key="10">
    <source>
        <dbReference type="ARBA" id="ARBA00023077"/>
    </source>
</evidence>
<dbReference type="PATRIC" id="fig|745411.4.peg.280"/>
<feature type="signal peptide" evidence="18">
    <location>
        <begin position="1"/>
        <end position="22"/>
    </location>
</feature>
<keyword evidence="22" id="KW-1185">Reference proteome</keyword>
<evidence type="ECO:0000256" key="6">
    <source>
        <dbReference type="ARBA" id="ARBA00022692"/>
    </source>
</evidence>
<keyword evidence="3 15" id="KW-0813">Transport</keyword>
<dbReference type="PANTHER" id="PTHR30069">
    <property type="entry name" value="TONB-DEPENDENT OUTER MEMBRANE RECEPTOR"/>
    <property type="match status" value="1"/>
</dbReference>
<keyword evidence="5" id="KW-0410">Iron transport</keyword>
<evidence type="ECO:0000313" key="21">
    <source>
        <dbReference type="EMBL" id="EKE77434.1"/>
    </source>
</evidence>
<keyword evidence="10 16" id="KW-0798">TonB box</keyword>
<keyword evidence="8" id="KW-0408">Iron</keyword>
<dbReference type="GO" id="GO:0044718">
    <property type="term" value="P:siderophore transmembrane transport"/>
    <property type="evidence" value="ECO:0007669"/>
    <property type="project" value="TreeGrafter"/>
</dbReference>
<dbReference type="Gene3D" id="2.170.130.10">
    <property type="entry name" value="TonB-dependent receptor, plug domain"/>
    <property type="match status" value="1"/>
</dbReference>
<dbReference type="Proteomes" id="UP000006755">
    <property type="component" value="Unassembled WGS sequence"/>
</dbReference>
<evidence type="ECO:0000256" key="7">
    <source>
        <dbReference type="ARBA" id="ARBA00022729"/>
    </source>
</evidence>
<dbReference type="InterPro" id="IPR012910">
    <property type="entry name" value="Plug_dom"/>
</dbReference>
<evidence type="ECO:0000256" key="15">
    <source>
        <dbReference type="PROSITE-ProRule" id="PRU01360"/>
    </source>
</evidence>
<keyword evidence="4 15" id="KW-1134">Transmembrane beta strand</keyword>
<evidence type="ECO:0000256" key="12">
    <source>
        <dbReference type="ARBA" id="ARBA00023170"/>
    </source>
</evidence>
<evidence type="ECO:0000256" key="5">
    <source>
        <dbReference type="ARBA" id="ARBA00022496"/>
    </source>
</evidence>
<feature type="chain" id="PRO_5003859614" description="Ferric aerobactin receptor" evidence="18">
    <location>
        <begin position="23"/>
        <end position="735"/>
    </location>
</feature>
<dbReference type="InterPro" id="IPR010916">
    <property type="entry name" value="TonB_box_CS"/>
</dbReference>
<dbReference type="InterPro" id="IPR036942">
    <property type="entry name" value="Beta-barrel_TonB_sf"/>
</dbReference>
<keyword evidence="9" id="KW-0406">Ion transport</keyword>
<dbReference type="RefSeq" id="WP_008482426.1">
    <property type="nucleotide sequence ID" value="NZ_AMRI01000002.1"/>
</dbReference>
<gene>
    <name evidence="21" type="ORF">B3C1_01445</name>
</gene>